<accession>A0A915ISN4</accession>
<dbReference type="AlphaFoldDB" id="A0A915ISN4"/>
<dbReference type="Proteomes" id="UP000887565">
    <property type="component" value="Unplaced"/>
</dbReference>
<name>A0A915ISN4_ROMCU</name>
<evidence type="ECO:0000313" key="1">
    <source>
        <dbReference type="Proteomes" id="UP000887565"/>
    </source>
</evidence>
<reference evidence="2" key="1">
    <citation type="submission" date="2022-11" db="UniProtKB">
        <authorList>
            <consortium name="WormBaseParasite"/>
        </authorList>
    </citation>
    <scope>IDENTIFICATION</scope>
</reference>
<dbReference type="WBParaSite" id="nRc.2.0.1.t16379-RA">
    <property type="protein sequence ID" value="nRc.2.0.1.t16379-RA"/>
    <property type="gene ID" value="nRc.2.0.1.g16379"/>
</dbReference>
<protein>
    <submittedName>
        <fullName evidence="2">Uncharacterized protein</fullName>
    </submittedName>
</protein>
<organism evidence="1 2">
    <name type="scientific">Romanomermis culicivorax</name>
    <name type="common">Nematode worm</name>
    <dbReference type="NCBI Taxonomy" id="13658"/>
    <lineage>
        <taxon>Eukaryota</taxon>
        <taxon>Metazoa</taxon>
        <taxon>Ecdysozoa</taxon>
        <taxon>Nematoda</taxon>
        <taxon>Enoplea</taxon>
        <taxon>Dorylaimia</taxon>
        <taxon>Mermithida</taxon>
        <taxon>Mermithoidea</taxon>
        <taxon>Mermithidae</taxon>
        <taxon>Romanomermis</taxon>
    </lineage>
</organism>
<keyword evidence="1" id="KW-1185">Reference proteome</keyword>
<proteinExistence type="predicted"/>
<evidence type="ECO:0000313" key="2">
    <source>
        <dbReference type="WBParaSite" id="nRc.2.0.1.t16379-RA"/>
    </source>
</evidence>
<sequence length="62" mass="7043">MLHLLYFGLVGAEMMRSEQVPSIVSIFPEHSSSPKGIQSGYRMDEIQSSYRMDVVTLHQKLS</sequence>